<proteinExistence type="predicted"/>
<dbReference type="EMBL" id="CP024047">
    <property type="protein sequence ID" value="AXR77755.1"/>
    <property type="molecule type" value="Genomic_DNA"/>
</dbReference>
<dbReference type="AlphaFoldDB" id="A0A346PE10"/>
<keyword evidence="1" id="KW-1133">Transmembrane helix</keyword>
<keyword evidence="1" id="KW-0812">Transmembrane</keyword>
<protein>
    <submittedName>
        <fullName evidence="2">Uncharacterized protein</fullName>
    </submittedName>
</protein>
<organism evidence="2 3">
    <name type="scientific">Natrarchaeobaculum sulfurireducens</name>
    <dbReference type="NCBI Taxonomy" id="2044521"/>
    <lineage>
        <taxon>Archaea</taxon>
        <taxon>Methanobacteriati</taxon>
        <taxon>Methanobacteriota</taxon>
        <taxon>Stenosarchaea group</taxon>
        <taxon>Halobacteria</taxon>
        <taxon>Halobacteriales</taxon>
        <taxon>Natrialbaceae</taxon>
        <taxon>Natrarchaeobaculum</taxon>
    </lineage>
</organism>
<dbReference type="KEGG" id="nan:AArc1_1421"/>
<evidence type="ECO:0000256" key="1">
    <source>
        <dbReference type="SAM" id="Phobius"/>
    </source>
</evidence>
<sequence>MFDTSQALRIGRNLLVYTVGVALLVVAALGLADAIDLETIIAAPLFVVGLVLVLVVHEHFGGPV</sequence>
<keyword evidence="1" id="KW-0472">Membrane</keyword>
<evidence type="ECO:0000313" key="3">
    <source>
        <dbReference type="Proteomes" id="UP000258707"/>
    </source>
</evidence>
<dbReference type="RefSeq" id="WP_117363887.1">
    <property type="nucleotide sequence ID" value="NZ_CP024047.1"/>
</dbReference>
<name>A0A346PE10_9EURY</name>
<dbReference type="Proteomes" id="UP000258707">
    <property type="component" value="Chromosome"/>
</dbReference>
<dbReference type="GeneID" id="37638226"/>
<accession>A0A346PE10</accession>
<reference evidence="3" key="1">
    <citation type="submission" date="2017-10" db="EMBL/GenBank/DDBJ databases">
        <title>Phenotypic and genomic properties of facultatively anaerobic sulfur-reducing natronoarchaea from hypersaline soda lakes.</title>
        <authorList>
            <person name="Sorokin D.Y."/>
            <person name="Kublanov I.V."/>
            <person name="Roman P."/>
            <person name="Sinninghe Damste J.S."/>
            <person name="Golyshin P.N."/>
            <person name="Rojo D."/>
            <person name="Ciordia S."/>
            <person name="Mena Md.C."/>
            <person name="Ferrer M."/>
            <person name="Messina E."/>
            <person name="Smedile F."/>
            <person name="La Spada G."/>
            <person name="La Cono V."/>
            <person name="Yakimov M.M."/>
        </authorList>
    </citation>
    <scope>NUCLEOTIDE SEQUENCE [LARGE SCALE GENOMIC DNA]</scope>
    <source>
        <strain evidence="3">AArc1</strain>
    </source>
</reference>
<feature type="transmembrane region" description="Helical" evidence="1">
    <location>
        <begin position="39"/>
        <end position="57"/>
    </location>
</feature>
<gene>
    <name evidence="2" type="ORF">AArc1_1421</name>
</gene>
<evidence type="ECO:0000313" key="2">
    <source>
        <dbReference type="EMBL" id="AXR77755.1"/>
    </source>
</evidence>
<feature type="transmembrane region" description="Helical" evidence="1">
    <location>
        <begin position="14"/>
        <end position="32"/>
    </location>
</feature>